<protein>
    <submittedName>
        <fullName evidence="2">Uncharacterized protein</fullName>
    </submittedName>
</protein>
<keyword evidence="1" id="KW-0812">Transmembrane</keyword>
<feature type="transmembrane region" description="Helical" evidence="1">
    <location>
        <begin position="36"/>
        <end position="59"/>
    </location>
</feature>
<proteinExistence type="predicted"/>
<dbReference type="AlphaFoldDB" id="A0A9P8RRV2"/>
<dbReference type="GO" id="GO:0000329">
    <property type="term" value="C:fungal-type vacuole membrane"/>
    <property type="evidence" value="ECO:0007669"/>
    <property type="project" value="InterPro"/>
</dbReference>
<dbReference type="Proteomes" id="UP000750711">
    <property type="component" value="Unassembled WGS sequence"/>
</dbReference>
<sequence>MGDEKGANTAYIERSSSYDGKRASSGKYKTFFRKNWWKLLIGFLAAKLIIILCLVYVGFPNIAQDQVNKSSLEVKSITLTNPTQNSVHIQQDVVLHSSSIFTPTLDGFKASLFLENTEPDIEPFAYLSLPQVHSSKATPININQTMKIIDLDQFSQFNTLIMNSETVRVAFRGHTALHLGGLPSTQVQYNEVLELKGLNNLAGFDIPTFHLVNNKDGGPNMIGKAYIPNTSLMTLEMVRDACNFQPTLKPD</sequence>
<dbReference type="InterPro" id="IPR046368">
    <property type="entry name" value="Tag1"/>
</dbReference>
<name>A0A9P8RRV2_9PEZI</name>
<evidence type="ECO:0000313" key="3">
    <source>
        <dbReference type="Proteomes" id="UP000750711"/>
    </source>
</evidence>
<gene>
    <name evidence="2" type="ORF">GP486_002695</name>
</gene>
<evidence type="ECO:0000313" key="2">
    <source>
        <dbReference type="EMBL" id="KAH0562617.1"/>
    </source>
</evidence>
<dbReference type="EMBL" id="JAGHQM010000317">
    <property type="protein sequence ID" value="KAH0562617.1"/>
    <property type="molecule type" value="Genomic_DNA"/>
</dbReference>
<reference evidence="2" key="1">
    <citation type="submission" date="2021-03" db="EMBL/GenBank/DDBJ databases">
        <title>Comparative genomics and phylogenomic investigation of the class Geoglossomycetes provide insights into ecological specialization and systematics.</title>
        <authorList>
            <person name="Melie T."/>
            <person name="Pirro S."/>
            <person name="Miller A.N."/>
            <person name="Quandt A."/>
        </authorList>
    </citation>
    <scope>NUCLEOTIDE SEQUENCE</scope>
    <source>
        <strain evidence="2">CAQ_001_2017</strain>
    </source>
</reference>
<dbReference type="Pfam" id="PF12505">
    <property type="entry name" value="DUF3712"/>
    <property type="match status" value="1"/>
</dbReference>
<keyword evidence="1" id="KW-0472">Membrane</keyword>
<dbReference type="InterPro" id="IPR022185">
    <property type="entry name" value="DUF3712"/>
</dbReference>
<dbReference type="PANTHER" id="PTHR35895:SF1">
    <property type="entry name" value="LIPID-BINDING SERUM GLYCOPROTEIN C-TERMINAL DOMAIN-CONTAINING PROTEIN"/>
    <property type="match status" value="1"/>
</dbReference>
<keyword evidence="1" id="KW-1133">Transmembrane helix</keyword>
<dbReference type="PANTHER" id="PTHR35895">
    <property type="entry name" value="CHROMOSOME 16, WHOLE GENOME SHOTGUN SEQUENCE"/>
    <property type="match status" value="1"/>
</dbReference>
<accession>A0A9P8RRV2</accession>
<keyword evidence="3" id="KW-1185">Reference proteome</keyword>
<evidence type="ECO:0000256" key="1">
    <source>
        <dbReference type="SAM" id="Phobius"/>
    </source>
</evidence>
<organism evidence="2 3">
    <name type="scientific">Trichoglossum hirsutum</name>
    <dbReference type="NCBI Taxonomy" id="265104"/>
    <lineage>
        <taxon>Eukaryota</taxon>
        <taxon>Fungi</taxon>
        <taxon>Dikarya</taxon>
        <taxon>Ascomycota</taxon>
        <taxon>Pezizomycotina</taxon>
        <taxon>Geoglossomycetes</taxon>
        <taxon>Geoglossales</taxon>
        <taxon>Geoglossaceae</taxon>
        <taxon>Trichoglossum</taxon>
    </lineage>
</organism>
<comment type="caution">
    <text evidence="2">The sequence shown here is derived from an EMBL/GenBank/DDBJ whole genome shotgun (WGS) entry which is preliminary data.</text>
</comment>